<dbReference type="Gene3D" id="1.10.357.10">
    <property type="entry name" value="Tetracycline Repressor, domain 2"/>
    <property type="match status" value="1"/>
</dbReference>
<accession>A0A975AHF2</accession>
<reference evidence="4" key="1">
    <citation type="submission" date="2021-03" db="EMBL/GenBank/DDBJ databases">
        <title>Alkalibacter marinus sp. nov., isolated from tidal flat sediment.</title>
        <authorList>
            <person name="Namirimu T."/>
            <person name="Yang J.-A."/>
            <person name="Yang S.-H."/>
            <person name="Kim Y.-J."/>
            <person name="Kwon K.K."/>
        </authorList>
    </citation>
    <scope>NUCLEOTIDE SEQUENCE</scope>
    <source>
        <strain evidence="4">ES005</strain>
    </source>
</reference>
<dbReference type="RefSeq" id="WP_207298896.1">
    <property type="nucleotide sequence ID" value="NZ_CP071444.1"/>
</dbReference>
<keyword evidence="5" id="KW-1185">Reference proteome</keyword>
<dbReference type="GO" id="GO:0003677">
    <property type="term" value="F:DNA binding"/>
    <property type="evidence" value="ECO:0007669"/>
    <property type="project" value="UniProtKB-UniRule"/>
</dbReference>
<evidence type="ECO:0000313" key="5">
    <source>
        <dbReference type="Proteomes" id="UP000663499"/>
    </source>
</evidence>
<dbReference type="KEGG" id="alka:J0B03_06850"/>
<evidence type="ECO:0000256" key="1">
    <source>
        <dbReference type="ARBA" id="ARBA00023125"/>
    </source>
</evidence>
<dbReference type="PANTHER" id="PTHR43479">
    <property type="entry name" value="ACREF/ENVCD OPERON REPRESSOR-RELATED"/>
    <property type="match status" value="1"/>
</dbReference>
<sequence length="228" mass="26810">MELKKITAADKIYKAAKHLFYEHGYYGTTTRDITAKSKTNLGLIKYYFNSKKVLAYKMLKEIVDEVSGSVDKHLNHFEDPLLYAMTYTNAFLNLIFNDPRVESFIVEAFSDEIMEDLDEAFYRSNLYTLNLLILEKNQFAPEFGVHQTIQLNFYTYHNTIKSLGRMRLKGKLILSDDQFRHFVLKTTYFGLGVDVDQEVERMEKSYKISKEIEQENVRIQNPKQIFMS</sequence>
<dbReference type="InterPro" id="IPR050624">
    <property type="entry name" value="HTH-type_Tx_Regulator"/>
</dbReference>
<feature type="DNA-binding region" description="H-T-H motif" evidence="2">
    <location>
        <begin position="29"/>
        <end position="48"/>
    </location>
</feature>
<dbReference type="InterPro" id="IPR001647">
    <property type="entry name" value="HTH_TetR"/>
</dbReference>
<dbReference type="PROSITE" id="PS50977">
    <property type="entry name" value="HTH_TETR_2"/>
    <property type="match status" value="1"/>
</dbReference>
<feature type="domain" description="HTH tetR-type" evidence="3">
    <location>
        <begin position="6"/>
        <end position="66"/>
    </location>
</feature>
<dbReference type="Proteomes" id="UP000663499">
    <property type="component" value="Chromosome"/>
</dbReference>
<keyword evidence="1 2" id="KW-0238">DNA-binding</keyword>
<evidence type="ECO:0000313" key="4">
    <source>
        <dbReference type="EMBL" id="QSX07554.1"/>
    </source>
</evidence>
<dbReference type="SUPFAM" id="SSF46689">
    <property type="entry name" value="Homeodomain-like"/>
    <property type="match status" value="1"/>
</dbReference>
<protein>
    <submittedName>
        <fullName evidence="4">TetR/AcrR family transcriptional regulator</fullName>
    </submittedName>
</protein>
<dbReference type="EMBL" id="CP071444">
    <property type="protein sequence ID" value="QSX07554.1"/>
    <property type="molecule type" value="Genomic_DNA"/>
</dbReference>
<proteinExistence type="predicted"/>
<organism evidence="4 5">
    <name type="scientific">Alkalibacter rhizosphaerae</name>
    <dbReference type="NCBI Taxonomy" id="2815577"/>
    <lineage>
        <taxon>Bacteria</taxon>
        <taxon>Bacillati</taxon>
        <taxon>Bacillota</taxon>
        <taxon>Clostridia</taxon>
        <taxon>Eubacteriales</taxon>
        <taxon>Eubacteriaceae</taxon>
        <taxon>Alkalibacter</taxon>
    </lineage>
</organism>
<evidence type="ECO:0000259" key="3">
    <source>
        <dbReference type="PROSITE" id="PS50977"/>
    </source>
</evidence>
<evidence type="ECO:0000256" key="2">
    <source>
        <dbReference type="PROSITE-ProRule" id="PRU00335"/>
    </source>
</evidence>
<dbReference type="Pfam" id="PF00440">
    <property type="entry name" value="TetR_N"/>
    <property type="match status" value="1"/>
</dbReference>
<name>A0A975AHF2_9FIRM</name>
<dbReference type="PANTHER" id="PTHR43479:SF11">
    <property type="entry name" value="ACREF_ENVCD OPERON REPRESSOR-RELATED"/>
    <property type="match status" value="1"/>
</dbReference>
<dbReference type="AlphaFoldDB" id="A0A975AHF2"/>
<gene>
    <name evidence="4" type="ORF">J0B03_06850</name>
</gene>
<dbReference type="InterPro" id="IPR009057">
    <property type="entry name" value="Homeodomain-like_sf"/>
</dbReference>